<reference evidence="1" key="1">
    <citation type="journal article" date="2020" name="Nature">
        <title>Giant virus diversity and host interactions through global metagenomics.</title>
        <authorList>
            <person name="Schulz F."/>
            <person name="Roux S."/>
            <person name="Paez-Espino D."/>
            <person name="Jungbluth S."/>
            <person name="Walsh D.A."/>
            <person name="Denef V.J."/>
            <person name="McMahon K.D."/>
            <person name="Konstantinidis K.T."/>
            <person name="Eloe-Fadrosh E.A."/>
            <person name="Kyrpides N.C."/>
            <person name="Woyke T."/>
        </authorList>
    </citation>
    <scope>NUCLEOTIDE SEQUENCE</scope>
    <source>
        <strain evidence="1">GVMAG-M-3300023174-137</strain>
    </source>
</reference>
<evidence type="ECO:0008006" key="2">
    <source>
        <dbReference type="Google" id="ProtNLM"/>
    </source>
</evidence>
<proteinExistence type="predicted"/>
<dbReference type="InterPro" id="IPR045499">
    <property type="entry name" value="DUF6492"/>
</dbReference>
<dbReference type="EMBL" id="MN739583">
    <property type="protein sequence ID" value="QHT14452.1"/>
    <property type="molecule type" value="Genomic_DNA"/>
</dbReference>
<accession>A0A6C0DDG6</accession>
<name>A0A6C0DDG6_9ZZZZ</name>
<dbReference type="AlphaFoldDB" id="A0A6C0DDG6"/>
<evidence type="ECO:0000313" key="1">
    <source>
        <dbReference type="EMBL" id="QHT14452.1"/>
    </source>
</evidence>
<organism evidence="1">
    <name type="scientific">viral metagenome</name>
    <dbReference type="NCBI Taxonomy" id="1070528"/>
    <lineage>
        <taxon>unclassified sequences</taxon>
        <taxon>metagenomes</taxon>
        <taxon>organismal metagenomes</taxon>
    </lineage>
</organism>
<sequence length="245" mass="28532">MNMFDILIPVGPADISICRDQLEYTKKNIIGYRSIFLISVDPSLQIEGCTTIPEDIFPFTIKTIEEIHGKNGRNGWYLQQLLKLYAGIVIPGILERYLVVDCDTFFLKPTTFIKEGLPQYNFSEEYYSSYFKHMKRLHPNLKRVNRNMSGVCHHMIFETAYIKELFQLVENGIPFYRLFLQNVTDIGGSGASEYEIYFNYMLLHHPSKIHVRPLKWANVTNIAGNLDKNYDYVSCHCYMRTLLTA</sequence>
<protein>
    <recommendedName>
        <fullName evidence="2">Nucleotide-diphospho-sugar transferase domain-containing protein</fullName>
    </recommendedName>
</protein>
<dbReference type="Pfam" id="PF20102">
    <property type="entry name" value="DUF6492"/>
    <property type="match status" value="1"/>
</dbReference>